<keyword evidence="3" id="KW-0687">Ribonucleoprotein</keyword>
<dbReference type="FunFam" id="3.30.1320.10:FF:000013">
    <property type="entry name" value="Mitochondrial ribosomal protein"/>
    <property type="match status" value="1"/>
</dbReference>
<evidence type="ECO:0000313" key="4">
    <source>
        <dbReference type="EMBL" id="SCU98039.1"/>
    </source>
</evidence>
<keyword evidence="2" id="KW-0689">Ribosomal protein</keyword>
<keyword evidence="5" id="KW-1185">Reference proteome</keyword>
<dbReference type="PROSITE" id="PS00732">
    <property type="entry name" value="RIBOSOMAL_S16"/>
    <property type="match status" value="1"/>
</dbReference>
<dbReference type="GO" id="GO:0005763">
    <property type="term" value="C:mitochondrial small ribosomal subunit"/>
    <property type="evidence" value="ECO:0007669"/>
    <property type="project" value="TreeGrafter"/>
</dbReference>
<dbReference type="InterPro" id="IPR023803">
    <property type="entry name" value="Ribosomal_bS16_dom_sf"/>
</dbReference>
<dbReference type="EMBL" id="LT598467">
    <property type="protein sequence ID" value="SCU98039.1"/>
    <property type="molecule type" value="Genomic_DNA"/>
</dbReference>
<reference evidence="5" key="1">
    <citation type="submission" date="2016-03" db="EMBL/GenBank/DDBJ databases">
        <authorList>
            <person name="Devillers H."/>
        </authorList>
    </citation>
    <scope>NUCLEOTIDE SEQUENCE [LARGE SCALE GENOMIC DNA]</scope>
</reference>
<evidence type="ECO:0000256" key="2">
    <source>
        <dbReference type="ARBA" id="ARBA00022980"/>
    </source>
</evidence>
<dbReference type="HAMAP" id="MF_00385">
    <property type="entry name" value="Ribosomal_bS16"/>
    <property type="match status" value="1"/>
</dbReference>
<gene>
    <name evidence="4" type="ORF">LAMI_0F12706G</name>
</gene>
<dbReference type="Gene3D" id="3.30.1320.10">
    <property type="match status" value="1"/>
</dbReference>
<dbReference type="PANTHER" id="PTHR12919:SF20">
    <property type="entry name" value="SMALL RIBOSOMAL SUBUNIT PROTEIN BS16M"/>
    <property type="match status" value="1"/>
</dbReference>
<dbReference type="STRING" id="1230905.A0A1G4K328"/>
<dbReference type="OrthoDB" id="407221at2759"/>
<sequence>MTKGLVRIRLARFGRTNSPKYNIVVANAHKARDTKPIEVLGTYNPIPRLLTKSERKKNVVPHKDIELDFSRAKYWIGVGAQPSETVTKLMKKCGILGLEWGKTFASRREAVQPQKEALE</sequence>
<comment type="similarity">
    <text evidence="1">Belongs to the bacterial ribosomal protein bS16 family.</text>
</comment>
<proteinExistence type="inferred from homology"/>
<evidence type="ECO:0000313" key="5">
    <source>
        <dbReference type="Proteomes" id="UP000191024"/>
    </source>
</evidence>
<accession>A0A1G4K328</accession>
<dbReference type="Proteomes" id="UP000191024">
    <property type="component" value="Chromosome F"/>
</dbReference>
<organism evidence="4 5">
    <name type="scientific">Lachancea mirantina</name>
    <dbReference type="NCBI Taxonomy" id="1230905"/>
    <lineage>
        <taxon>Eukaryota</taxon>
        <taxon>Fungi</taxon>
        <taxon>Dikarya</taxon>
        <taxon>Ascomycota</taxon>
        <taxon>Saccharomycotina</taxon>
        <taxon>Saccharomycetes</taxon>
        <taxon>Saccharomycetales</taxon>
        <taxon>Saccharomycetaceae</taxon>
        <taxon>Lachancea</taxon>
    </lineage>
</organism>
<protein>
    <submittedName>
        <fullName evidence="4">LAMI_0F12706g1_1</fullName>
    </submittedName>
</protein>
<dbReference type="SUPFAM" id="SSF54565">
    <property type="entry name" value="Ribosomal protein S16"/>
    <property type="match status" value="1"/>
</dbReference>
<evidence type="ECO:0000256" key="3">
    <source>
        <dbReference type="ARBA" id="ARBA00023274"/>
    </source>
</evidence>
<dbReference type="NCBIfam" id="TIGR00002">
    <property type="entry name" value="S16"/>
    <property type="match status" value="1"/>
</dbReference>
<name>A0A1G4K328_9SACH</name>
<dbReference type="InterPro" id="IPR020592">
    <property type="entry name" value="Ribosomal_bS16_CS"/>
</dbReference>
<dbReference type="GO" id="GO:0003735">
    <property type="term" value="F:structural constituent of ribosome"/>
    <property type="evidence" value="ECO:0007669"/>
    <property type="project" value="InterPro"/>
</dbReference>
<dbReference type="AlphaFoldDB" id="A0A1G4K328"/>
<dbReference type="GO" id="GO:0032543">
    <property type="term" value="P:mitochondrial translation"/>
    <property type="evidence" value="ECO:0007669"/>
    <property type="project" value="TreeGrafter"/>
</dbReference>
<dbReference type="PANTHER" id="PTHR12919">
    <property type="entry name" value="30S RIBOSOMAL PROTEIN S16"/>
    <property type="match status" value="1"/>
</dbReference>
<dbReference type="InterPro" id="IPR000307">
    <property type="entry name" value="Ribosomal_bS16"/>
</dbReference>
<evidence type="ECO:0000256" key="1">
    <source>
        <dbReference type="ARBA" id="ARBA00006668"/>
    </source>
</evidence>
<dbReference type="Pfam" id="PF00886">
    <property type="entry name" value="Ribosomal_S16"/>
    <property type="match status" value="1"/>
</dbReference>